<evidence type="ECO:0000313" key="8">
    <source>
        <dbReference type="Proteomes" id="UP000194161"/>
    </source>
</evidence>
<accession>A0A1W6ZA77</accession>
<proteinExistence type="inferred from homology"/>
<dbReference type="PANTHER" id="PTHR43179">
    <property type="entry name" value="RHAMNOSYLTRANSFERASE WBBL"/>
    <property type="match status" value="1"/>
</dbReference>
<evidence type="ECO:0000259" key="5">
    <source>
        <dbReference type="Pfam" id="PF00535"/>
    </source>
</evidence>
<dbReference type="GO" id="GO:0016757">
    <property type="term" value="F:glycosyltransferase activity"/>
    <property type="evidence" value="ECO:0007669"/>
    <property type="project" value="UniProtKB-KW"/>
</dbReference>
<dbReference type="EMBL" id="CP021111">
    <property type="protein sequence ID" value="ARP94145.1"/>
    <property type="molecule type" value="Genomic_DNA"/>
</dbReference>
<dbReference type="STRING" id="463040.CAL15_06960"/>
<dbReference type="RefSeq" id="WP_086077913.1">
    <property type="nucleotide sequence ID" value="NZ_CP021111.1"/>
</dbReference>
<reference evidence="7 8" key="1">
    <citation type="submission" date="2017-05" db="EMBL/GenBank/DDBJ databases">
        <title>Complete and WGS of Bordetella genogroups.</title>
        <authorList>
            <person name="Spilker T."/>
            <person name="LiPuma J."/>
        </authorList>
    </citation>
    <scope>NUCLEOTIDE SEQUENCE [LARGE SCALE GENOMIC DNA]</scope>
    <source>
        <strain evidence="7 8">AU7206</strain>
    </source>
</reference>
<keyword evidence="8" id="KW-1185">Reference proteome</keyword>
<evidence type="ECO:0000256" key="1">
    <source>
        <dbReference type="ARBA" id="ARBA00006739"/>
    </source>
</evidence>
<keyword evidence="4" id="KW-0472">Membrane</keyword>
<feature type="transmembrane region" description="Helical" evidence="4">
    <location>
        <begin position="305"/>
        <end position="325"/>
    </location>
</feature>
<dbReference type="Pfam" id="PF00535">
    <property type="entry name" value="Glycos_transf_2"/>
    <property type="match status" value="1"/>
</dbReference>
<feature type="domain" description="Glycosyltransferase 2-like" evidence="6">
    <location>
        <begin position="155"/>
        <end position="291"/>
    </location>
</feature>
<dbReference type="OrthoDB" id="9781367at2"/>
<keyword evidence="2" id="KW-0328">Glycosyltransferase</keyword>
<dbReference type="PANTHER" id="PTHR43179:SF12">
    <property type="entry name" value="GALACTOFURANOSYLTRANSFERASE GLFT2"/>
    <property type="match status" value="1"/>
</dbReference>
<gene>
    <name evidence="7" type="ORF">CAL15_06960</name>
</gene>
<dbReference type="KEGG" id="bgm:CAL15_06960"/>
<sequence length="335" mass="36532">MSLATSLGAAFVEFPVSVVVPTYRRPDMLARCLEALLTQDFTGAYEIVVCDDEPGARTEALVASLAGRCRKGGPTLRYLAISATQGPAAARNQGWQAARGEIIAFTDDDTEPAPDWLTQGVHALKPGVHAVAGRIEMPLPQRPTDYERDASGLSRAEFATANCFVRRAALQAVGGFDTRFEMAWREDSDLHFSLLEHGFVVENAPDAVVVHPIRPAPFGVGLRMQRKVMYDTLLYAKHPRLYRARVRQGPPWFYLSVTGALVVCLAAAAAGAWWVAAVAGVIWLALTASFFARRLEGLSRAPSHVAELALTSVAIPPLSIGWRIVGMFRYGRRFP</sequence>
<dbReference type="Proteomes" id="UP000194161">
    <property type="component" value="Chromosome"/>
</dbReference>
<dbReference type="SUPFAM" id="SSF53448">
    <property type="entry name" value="Nucleotide-diphospho-sugar transferases"/>
    <property type="match status" value="1"/>
</dbReference>
<keyword evidence="4" id="KW-0812">Transmembrane</keyword>
<evidence type="ECO:0000256" key="2">
    <source>
        <dbReference type="ARBA" id="ARBA00022676"/>
    </source>
</evidence>
<feature type="transmembrane region" description="Helical" evidence="4">
    <location>
        <begin position="252"/>
        <end position="285"/>
    </location>
</feature>
<protein>
    <submittedName>
        <fullName evidence="7">Glycosyl transferase family 2</fullName>
    </submittedName>
</protein>
<dbReference type="Pfam" id="PF13632">
    <property type="entry name" value="Glyco_trans_2_3"/>
    <property type="match status" value="1"/>
</dbReference>
<evidence type="ECO:0000256" key="4">
    <source>
        <dbReference type="SAM" id="Phobius"/>
    </source>
</evidence>
<dbReference type="AlphaFoldDB" id="A0A1W6ZA77"/>
<evidence type="ECO:0000313" key="7">
    <source>
        <dbReference type="EMBL" id="ARP94145.1"/>
    </source>
</evidence>
<keyword evidence="4" id="KW-1133">Transmembrane helix</keyword>
<dbReference type="CDD" id="cd00761">
    <property type="entry name" value="Glyco_tranf_GTA_type"/>
    <property type="match status" value="1"/>
</dbReference>
<dbReference type="Gene3D" id="3.90.550.10">
    <property type="entry name" value="Spore Coat Polysaccharide Biosynthesis Protein SpsA, Chain A"/>
    <property type="match status" value="1"/>
</dbReference>
<dbReference type="InterPro" id="IPR001173">
    <property type="entry name" value="Glyco_trans_2-like"/>
</dbReference>
<organism evidence="7 8">
    <name type="scientific">Bordetella genomosp. 13</name>
    <dbReference type="NCBI Taxonomy" id="463040"/>
    <lineage>
        <taxon>Bacteria</taxon>
        <taxon>Pseudomonadati</taxon>
        <taxon>Pseudomonadota</taxon>
        <taxon>Betaproteobacteria</taxon>
        <taxon>Burkholderiales</taxon>
        <taxon>Alcaligenaceae</taxon>
        <taxon>Bordetella</taxon>
    </lineage>
</organism>
<evidence type="ECO:0000256" key="3">
    <source>
        <dbReference type="ARBA" id="ARBA00022679"/>
    </source>
</evidence>
<keyword evidence="3 7" id="KW-0808">Transferase</keyword>
<evidence type="ECO:0000259" key="6">
    <source>
        <dbReference type="Pfam" id="PF13632"/>
    </source>
</evidence>
<dbReference type="InterPro" id="IPR029044">
    <property type="entry name" value="Nucleotide-diphossugar_trans"/>
</dbReference>
<feature type="domain" description="Glycosyltransferase 2-like" evidence="5">
    <location>
        <begin position="17"/>
        <end position="137"/>
    </location>
</feature>
<name>A0A1W6ZA77_9BORD</name>
<comment type="similarity">
    <text evidence="1">Belongs to the glycosyltransferase 2 family.</text>
</comment>